<dbReference type="CDD" id="cd00717">
    <property type="entry name" value="URO-D"/>
    <property type="match status" value="1"/>
</dbReference>
<organism evidence="27 28">
    <name type="scientific">Phytophthora fragariae</name>
    <dbReference type="NCBI Taxonomy" id="53985"/>
    <lineage>
        <taxon>Eukaryota</taxon>
        <taxon>Sar</taxon>
        <taxon>Stramenopiles</taxon>
        <taxon>Oomycota</taxon>
        <taxon>Peronosporomycetes</taxon>
        <taxon>Peronosporales</taxon>
        <taxon>Peronosporaceae</taxon>
        <taxon>Phytophthora</taxon>
    </lineage>
</organism>
<dbReference type="HAMAP" id="MF_00218">
    <property type="entry name" value="URO_D"/>
    <property type="match status" value="1"/>
</dbReference>
<dbReference type="PROSITE" id="PS00906">
    <property type="entry name" value="UROD_1"/>
    <property type="match status" value="1"/>
</dbReference>
<reference evidence="27 28" key="1">
    <citation type="submission" date="2018-08" db="EMBL/GenBank/DDBJ databases">
        <title>Genomic investigation of the strawberry pathogen Phytophthora fragariae indicates pathogenicity is determined by transcriptional variation in three key races.</title>
        <authorList>
            <person name="Adams T.M."/>
            <person name="Armitage A.D."/>
            <person name="Sobczyk M.K."/>
            <person name="Bates H.J."/>
            <person name="Dunwell J.M."/>
            <person name="Nellist C.F."/>
            <person name="Harrison R.J."/>
        </authorList>
    </citation>
    <scope>NUCLEOTIDE SEQUENCE [LARGE SCALE GENOMIC DNA]</scope>
    <source>
        <strain evidence="27 28">BC-1</strain>
        <strain evidence="26 29">SCRP245</strain>
    </source>
</reference>
<dbReference type="EMBL" id="QXFW01001093">
    <property type="protein sequence ID" value="KAE8996690.1"/>
    <property type="molecule type" value="Genomic_DNA"/>
</dbReference>
<dbReference type="PANTHER" id="PTHR21091:SF169">
    <property type="entry name" value="UROPORPHYRINOGEN DECARBOXYLASE"/>
    <property type="match status" value="1"/>
</dbReference>
<keyword evidence="12 24" id="KW-0472">Membrane</keyword>
<keyword evidence="4" id="KW-0808">Transferase</keyword>
<keyword evidence="9" id="KW-0560">Oxidoreductase</keyword>
<evidence type="ECO:0000256" key="3">
    <source>
        <dbReference type="ARBA" id="ARBA00009935"/>
    </source>
</evidence>
<evidence type="ECO:0000256" key="21">
    <source>
        <dbReference type="RuleBase" id="RU000554"/>
    </source>
</evidence>
<evidence type="ECO:0000256" key="23">
    <source>
        <dbReference type="SAM" id="MobiDB-lite"/>
    </source>
</evidence>
<evidence type="ECO:0000256" key="18">
    <source>
        <dbReference type="ARBA" id="ARBA00037916"/>
    </source>
</evidence>
<evidence type="ECO:0000256" key="4">
    <source>
        <dbReference type="ARBA" id="ARBA00022679"/>
    </source>
</evidence>
<accession>A0A6A3Z6D7</accession>
<dbReference type="InterPro" id="IPR001129">
    <property type="entry name" value="Membr-assoc_MAPEG"/>
</dbReference>
<evidence type="ECO:0000256" key="1">
    <source>
        <dbReference type="ARBA" id="ARBA00004374"/>
    </source>
</evidence>
<dbReference type="PANTHER" id="PTHR21091">
    <property type="entry name" value="METHYLTETRAHYDROFOLATE:HOMOCYSTEINE METHYLTRANSFERASE RELATED"/>
    <property type="match status" value="1"/>
</dbReference>
<evidence type="ECO:0000256" key="24">
    <source>
        <dbReference type="SAM" id="Phobius"/>
    </source>
</evidence>
<comment type="similarity">
    <text evidence="3 22">Belongs to the uroporphyrinogen decarboxylase family.</text>
</comment>
<name>A0A6A3Z6D7_9STRA</name>
<dbReference type="InterPro" id="IPR038071">
    <property type="entry name" value="UROD/MetE-like_sf"/>
</dbReference>
<keyword evidence="6" id="KW-1000">Mitochondrion outer membrane</keyword>
<sequence>MSVIQAELQPAYGFVPLLVVLLVFVNLWAGMKVGKARKLYGVEYPQMYAEQSDKNAKAFNCVQRGHQNIMENVPLFLALLFTSAVYRPQIAAIAGLVRILGFIAYMRGYSSGDPKKRLQGGFGYLGLLVSLGLSVEASLRILGLLCYIRSAHAPEPRGAVVSATPRSFAEKRTPPPANGVRPRAQLPHPLGTHSPSALGPPQQTPVNLKLMGEVTTASLAVALSAAAAAAFIVQRQQKKSKKSGVSKALPFPMTRTPLERVPLDQLPKLKNDLLLRALHGDRTERVPVWCMRQAGRHLPEFRELRDMGYDFFTMCGVPELAVEVSLQPLRRYHMDAVIIFSDILVIPQAMGMEVTMVPKVGPVLPDPIRTPEDIDKLDLNPNIEETLGYMLDALNLARQKINGEVPLIGFVGAPLTLMCYMIEGSGSRTKALLKTFLYQHPEAAHKLLQGITDVCVNFLLAQQRAGAQALQVFESVGAEVLTQDHFYEFVFPYLVQIADRVKAEIPDTPMVCFCKGTQYAYEKLVATKYDCIGLDWQSDPVEVRQLARGRVSLQGNMDSSVIYASTETIYDEVKKMLKRFGTQKYVANLGHGCFPDMEPAHVDAFIKAVQQISLEMNSR</sequence>
<keyword evidence="14 21" id="KW-0456">Lyase</keyword>
<evidence type="ECO:0000256" key="13">
    <source>
        <dbReference type="ARBA" id="ARBA00023139"/>
    </source>
</evidence>
<keyword evidence="8 24" id="KW-1133">Transmembrane helix</keyword>
<dbReference type="NCBIfam" id="TIGR01464">
    <property type="entry name" value="hemE"/>
    <property type="match status" value="1"/>
</dbReference>
<protein>
    <recommendedName>
        <fullName evidence="21">Uroporphyrinogen decarboxylase</fullName>
        <ecNumber evidence="21">4.1.1.37</ecNumber>
    </recommendedName>
</protein>
<feature type="transmembrane region" description="Helical" evidence="24">
    <location>
        <begin position="12"/>
        <end position="29"/>
    </location>
</feature>
<comment type="catalytic activity">
    <reaction evidence="19">
        <text>leukotriene C4 = leukotriene A4 + glutathione</text>
        <dbReference type="Rhea" id="RHEA:17617"/>
        <dbReference type="ChEBI" id="CHEBI:57463"/>
        <dbReference type="ChEBI" id="CHEBI:57925"/>
        <dbReference type="ChEBI" id="CHEBI:57973"/>
        <dbReference type="EC" id="4.4.1.20"/>
    </reaction>
    <physiologicalReaction direction="right-to-left" evidence="19">
        <dbReference type="Rhea" id="RHEA:17619"/>
    </physiologicalReaction>
</comment>
<dbReference type="GO" id="GO:0016740">
    <property type="term" value="F:transferase activity"/>
    <property type="evidence" value="ECO:0007669"/>
    <property type="project" value="UniProtKB-KW"/>
</dbReference>
<evidence type="ECO:0000256" key="20">
    <source>
        <dbReference type="ARBA" id="ARBA00051411"/>
    </source>
</evidence>
<comment type="caution">
    <text evidence="27">The sequence shown here is derived from an EMBL/GenBank/DDBJ whole genome shotgun (WGS) entry which is preliminary data.</text>
</comment>
<comment type="catalytic activity">
    <reaction evidence="20">
        <text>15-deoxy-Delta(12,14)-prostaglandin J2 + glutathione = 15-deoxy-Delta(12,14)-prostaglandin J2-S-(R)-glutathione</text>
        <dbReference type="Rhea" id="RHEA:75963"/>
        <dbReference type="ChEBI" id="CHEBI:57925"/>
        <dbReference type="ChEBI" id="CHEBI:85236"/>
        <dbReference type="ChEBI" id="CHEBI:194498"/>
    </reaction>
    <physiologicalReaction direction="left-to-right" evidence="20">
        <dbReference type="Rhea" id="RHEA:75964"/>
    </physiologicalReaction>
</comment>
<evidence type="ECO:0000256" key="12">
    <source>
        <dbReference type="ARBA" id="ARBA00023136"/>
    </source>
</evidence>
<evidence type="ECO:0000313" key="27">
    <source>
        <dbReference type="EMBL" id="KAE9229454.1"/>
    </source>
</evidence>
<dbReference type="GO" id="GO:0004464">
    <property type="term" value="F:leukotriene-C4 synthase activity"/>
    <property type="evidence" value="ECO:0007669"/>
    <property type="project" value="UniProtKB-EC"/>
</dbReference>
<dbReference type="EC" id="4.1.1.37" evidence="21"/>
<dbReference type="Gene3D" id="3.20.20.210">
    <property type="match status" value="1"/>
</dbReference>
<keyword evidence="13" id="KW-0564">Palmitate</keyword>
<evidence type="ECO:0000256" key="7">
    <source>
        <dbReference type="ARBA" id="ARBA00022793"/>
    </source>
</evidence>
<dbReference type="SUPFAM" id="SSF51726">
    <property type="entry name" value="UROD/MetE-like"/>
    <property type="match status" value="1"/>
</dbReference>
<evidence type="ECO:0000256" key="17">
    <source>
        <dbReference type="ARBA" id="ARBA00037884"/>
    </source>
</evidence>
<dbReference type="UniPathway" id="UPA00251">
    <property type="reaction ID" value="UER00321"/>
</dbReference>
<dbReference type="InterPro" id="IPR006361">
    <property type="entry name" value="Uroporphyrinogen_deCO2ase_HemE"/>
</dbReference>
<feature type="region of interest" description="Disordered" evidence="23">
    <location>
        <begin position="159"/>
        <end position="200"/>
    </location>
</feature>
<dbReference type="AlphaFoldDB" id="A0A6A3Z6D7"/>
<feature type="domain" description="Uroporphyrinogen decarboxylase (URO-D)" evidence="25">
    <location>
        <begin position="287"/>
        <end position="296"/>
    </location>
</feature>
<keyword evidence="10" id="KW-0443">Lipid metabolism</keyword>
<dbReference type="Proteomes" id="UP000460718">
    <property type="component" value="Unassembled WGS sequence"/>
</dbReference>
<keyword evidence="5 24" id="KW-0812">Transmembrane</keyword>
<keyword evidence="11" id="KW-0496">Mitochondrion</keyword>
<feature type="transmembrane region" description="Helical" evidence="24">
    <location>
        <begin position="122"/>
        <end position="142"/>
    </location>
</feature>
<dbReference type="SUPFAM" id="SSF161084">
    <property type="entry name" value="MAPEG domain-like"/>
    <property type="match status" value="1"/>
</dbReference>
<keyword evidence="16" id="KW-0449">Lipoprotein</keyword>
<dbReference type="GO" id="GO:0006629">
    <property type="term" value="P:lipid metabolic process"/>
    <property type="evidence" value="ECO:0007669"/>
    <property type="project" value="UniProtKB-KW"/>
</dbReference>
<evidence type="ECO:0000259" key="25">
    <source>
        <dbReference type="PROSITE" id="PS00906"/>
    </source>
</evidence>
<comment type="pathway">
    <text evidence="17">Lipid metabolism; leukotriene C4 biosynthesis.</text>
</comment>
<evidence type="ECO:0000313" key="26">
    <source>
        <dbReference type="EMBL" id="KAE8996690.1"/>
    </source>
</evidence>
<evidence type="ECO:0000256" key="6">
    <source>
        <dbReference type="ARBA" id="ARBA00022787"/>
    </source>
</evidence>
<evidence type="ECO:0000256" key="10">
    <source>
        <dbReference type="ARBA" id="ARBA00023098"/>
    </source>
</evidence>
<evidence type="ECO:0000256" key="15">
    <source>
        <dbReference type="ARBA" id="ARBA00023244"/>
    </source>
</evidence>
<evidence type="ECO:0000313" key="28">
    <source>
        <dbReference type="Proteomes" id="UP000440367"/>
    </source>
</evidence>
<dbReference type="Proteomes" id="UP000440367">
    <property type="component" value="Unassembled WGS sequence"/>
</dbReference>
<evidence type="ECO:0000256" key="16">
    <source>
        <dbReference type="ARBA" id="ARBA00023288"/>
    </source>
</evidence>
<feature type="transmembrane region" description="Helical" evidence="24">
    <location>
        <begin position="214"/>
        <end position="233"/>
    </location>
</feature>
<evidence type="ECO:0000256" key="19">
    <source>
        <dbReference type="ARBA" id="ARBA00049298"/>
    </source>
</evidence>
<gene>
    <name evidence="27" type="ORF">PF002_g13302</name>
    <name evidence="26" type="ORF">PF011_g15798</name>
</gene>
<feature type="transmembrane region" description="Helical" evidence="24">
    <location>
        <begin position="69"/>
        <end position="86"/>
    </location>
</feature>
<keyword evidence="7 21" id="KW-0210">Decarboxylase</keyword>
<dbReference type="Gene3D" id="1.20.120.550">
    <property type="entry name" value="Membrane associated eicosanoid/glutathione metabolism-like domain"/>
    <property type="match status" value="1"/>
</dbReference>
<evidence type="ECO:0000256" key="9">
    <source>
        <dbReference type="ARBA" id="ARBA00023002"/>
    </source>
</evidence>
<dbReference type="InterPro" id="IPR023352">
    <property type="entry name" value="MAPEG-like_dom_sf"/>
</dbReference>
<keyword evidence="15 21" id="KW-0627">Porphyrin biosynthesis</keyword>
<evidence type="ECO:0000256" key="8">
    <source>
        <dbReference type="ARBA" id="ARBA00022989"/>
    </source>
</evidence>
<dbReference type="GO" id="GO:0006782">
    <property type="term" value="P:protoporphyrinogen IX biosynthetic process"/>
    <property type="evidence" value="ECO:0007669"/>
    <property type="project" value="UniProtKB-UniPathway"/>
</dbReference>
<dbReference type="GO" id="GO:0016491">
    <property type="term" value="F:oxidoreductase activity"/>
    <property type="evidence" value="ECO:0007669"/>
    <property type="project" value="UniProtKB-KW"/>
</dbReference>
<dbReference type="EMBL" id="QXGD01000667">
    <property type="protein sequence ID" value="KAE9229454.1"/>
    <property type="molecule type" value="Genomic_DNA"/>
</dbReference>
<dbReference type="GO" id="GO:0005741">
    <property type="term" value="C:mitochondrial outer membrane"/>
    <property type="evidence" value="ECO:0007669"/>
    <property type="project" value="UniProtKB-SubCell"/>
</dbReference>
<dbReference type="FunFam" id="3.20.20.210:FF:000012">
    <property type="entry name" value="Uroporphyrinogen decarboxylase"/>
    <property type="match status" value="1"/>
</dbReference>
<dbReference type="GO" id="GO:0004853">
    <property type="term" value="F:uroporphyrinogen decarboxylase activity"/>
    <property type="evidence" value="ECO:0007669"/>
    <property type="project" value="UniProtKB-EC"/>
</dbReference>
<evidence type="ECO:0000256" key="11">
    <source>
        <dbReference type="ARBA" id="ARBA00023128"/>
    </source>
</evidence>
<evidence type="ECO:0000256" key="2">
    <source>
        <dbReference type="ARBA" id="ARBA00004804"/>
    </source>
</evidence>
<comment type="pathway">
    <text evidence="2 21">Porphyrin-containing compound metabolism; protoporphyrin-IX biosynthesis; coproporphyrinogen-III from 5-aminolevulinate: step 4/4.</text>
</comment>
<dbReference type="Pfam" id="PF01208">
    <property type="entry name" value="URO-D"/>
    <property type="match status" value="1"/>
</dbReference>
<dbReference type="GO" id="GO:0005829">
    <property type="term" value="C:cytosol"/>
    <property type="evidence" value="ECO:0007669"/>
    <property type="project" value="TreeGrafter"/>
</dbReference>
<feature type="transmembrane region" description="Helical" evidence="24">
    <location>
        <begin position="92"/>
        <end position="110"/>
    </location>
</feature>
<evidence type="ECO:0000256" key="5">
    <source>
        <dbReference type="ARBA" id="ARBA00022692"/>
    </source>
</evidence>
<comment type="catalytic activity">
    <reaction evidence="21">
        <text>uroporphyrinogen III + 4 H(+) = coproporphyrinogen III + 4 CO2</text>
        <dbReference type="Rhea" id="RHEA:19865"/>
        <dbReference type="ChEBI" id="CHEBI:15378"/>
        <dbReference type="ChEBI" id="CHEBI:16526"/>
        <dbReference type="ChEBI" id="CHEBI:57308"/>
        <dbReference type="ChEBI" id="CHEBI:57309"/>
        <dbReference type="EC" id="4.1.1.37"/>
    </reaction>
</comment>
<dbReference type="Pfam" id="PF01124">
    <property type="entry name" value="MAPEG"/>
    <property type="match status" value="1"/>
</dbReference>
<comment type="pathway">
    <text evidence="18">Lipid metabolism; arachidonate metabolism.</text>
</comment>
<evidence type="ECO:0000256" key="22">
    <source>
        <dbReference type="RuleBase" id="RU004169"/>
    </source>
</evidence>
<evidence type="ECO:0000256" key="14">
    <source>
        <dbReference type="ARBA" id="ARBA00023239"/>
    </source>
</evidence>
<evidence type="ECO:0000313" key="29">
    <source>
        <dbReference type="Proteomes" id="UP000460718"/>
    </source>
</evidence>
<dbReference type="FunFam" id="1.20.120.550:FF:000004">
    <property type="entry name" value="Microsomal glutathione S-transferase 3"/>
    <property type="match status" value="1"/>
</dbReference>
<proteinExistence type="inferred from homology"/>
<dbReference type="InterPro" id="IPR000257">
    <property type="entry name" value="Uroporphyrinogen_deCOase"/>
</dbReference>
<comment type="subcellular location">
    <subcellularLocation>
        <location evidence="1">Mitochondrion outer membrane</location>
        <topology evidence="1">Multi-pass membrane protein</topology>
    </subcellularLocation>
</comment>